<evidence type="ECO:0000313" key="2">
    <source>
        <dbReference type="EMBL" id="SFG15361.1"/>
    </source>
</evidence>
<dbReference type="OrthoDB" id="9808013at2"/>
<dbReference type="GO" id="GO:0009446">
    <property type="term" value="P:putrescine biosynthetic process"/>
    <property type="evidence" value="ECO:0007669"/>
    <property type="project" value="InterPro"/>
</dbReference>
<dbReference type="GO" id="GO:0047632">
    <property type="term" value="F:agmatine deiminase activity"/>
    <property type="evidence" value="ECO:0007669"/>
    <property type="project" value="TreeGrafter"/>
</dbReference>
<dbReference type="GO" id="GO:0004668">
    <property type="term" value="F:protein-arginine deiminase activity"/>
    <property type="evidence" value="ECO:0007669"/>
    <property type="project" value="InterPro"/>
</dbReference>
<dbReference type="InterPro" id="IPR007466">
    <property type="entry name" value="Peptidyl-Arg-deiminase_porph"/>
</dbReference>
<keyword evidence="1" id="KW-0378">Hydrolase</keyword>
<keyword evidence="3" id="KW-1185">Reference proteome</keyword>
<dbReference type="RefSeq" id="WP_093670318.1">
    <property type="nucleotide sequence ID" value="NZ_FOOY01000005.1"/>
</dbReference>
<dbReference type="PANTHER" id="PTHR31377">
    <property type="entry name" value="AGMATINE DEIMINASE-RELATED"/>
    <property type="match status" value="1"/>
</dbReference>
<protein>
    <submittedName>
        <fullName evidence="2">Agmatine deiminase</fullName>
    </submittedName>
</protein>
<dbReference type="SUPFAM" id="SSF55909">
    <property type="entry name" value="Pentein"/>
    <property type="match status" value="1"/>
</dbReference>
<organism evidence="2 3">
    <name type="scientific">Sporolactobacillus nakayamae</name>
    <dbReference type="NCBI Taxonomy" id="269670"/>
    <lineage>
        <taxon>Bacteria</taxon>
        <taxon>Bacillati</taxon>
        <taxon>Bacillota</taxon>
        <taxon>Bacilli</taxon>
        <taxon>Bacillales</taxon>
        <taxon>Sporolactobacillaceae</taxon>
        <taxon>Sporolactobacillus</taxon>
    </lineage>
</organism>
<reference evidence="3" key="1">
    <citation type="submission" date="2016-10" db="EMBL/GenBank/DDBJ databases">
        <authorList>
            <person name="Varghese N."/>
            <person name="Submissions S."/>
        </authorList>
    </citation>
    <scope>NUCLEOTIDE SEQUENCE [LARGE SCALE GENOMIC DNA]</scope>
    <source>
        <strain evidence="3">ATCC 700379</strain>
    </source>
</reference>
<dbReference type="PANTHER" id="PTHR31377:SF0">
    <property type="entry name" value="AGMATINE DEIMINASE-RELATED"/>
    <property type="match status" value="1"/>
</dbReference>
<dbReference type="Gene3D" id="3.75.10.10">
    <property type="entry name" value="L-arginine/glycine Amidinotransferase, Chain A"/>
    <property type="match status" value="1"/>
</dbReference>
<dbReference type="Proteomes" id="UP000198752">
    <property type="component" value="Unassembled WGS sequence"/>
</dbReference>
<sequence length="351" mass="39850">MNPRELNYKMPAEWQPHERTFLSWPVRASMCYPEDYARVCHGYANFANAISEFEPVTLLVNPGDQEIIEELMNPMNEAIDFRCVPHNDSWLRDNGPTFLKNQYAQLAGINWRFNAWGEKYKPWDLDDAVAPTLLDQLHVQRLDAPLVMEGGSFHVDGEGSLLATEQCLLNPNRNPNMNRGQIEEKLRSYLNIDKVIWLKDGLSGDETDGHVDNIACFAAPGKVLIQSCDDPADDNFSITEENIARLEQAVDAKGRKLKIIRVPQPPKRYYQGSRLTLSYLNFYFVNHGVILPVFGGDAEETDKQASDILAKLFPDRRIRTVDGMAIIREGGNIHCATQQMPVQTEKRSQVS</sequence>
<name>A0A1I2PPJ6_9BACL</name>
<evidence type="ECO:0000313" key="3">
    <source>
        <dbReference type="Proteomes" id="UP000198752"/>
    </source>
</evidence>
<dbReference type="Pfam" id="PF04371">
    <property type="entry name" value="PAD_porph"/>
    <property type="match status" value="1"/>
</dbReference>
<dbReference type="EMBL" id="FOOY01000005">
    <property type="protein sequence ID" value="SFG15361.1"/>
    <property type="molecule type" value="Genomic_DNA"/>
</dbReference>
<accession>A0A1I2PPJ6</accession>
<evidence type="ECO:0000256" key="1">
    <source>
        <dbReference type="ARBA" id="ARBA00022801"/>
    </source>
</evidence>
<gene>
    <name evidence="2" type="ORF">SAMN02982927_00808</name>
</gene>
<dbReference type="AlphaFoldDB" id="A0A1I2PPJ6"/>
<proteinExistence type="predicted"/>
<dbReference type="STRING" id="269670.SAMN02982927_00808"/>